<dbReference type="Proteomes" id="UP000197138">
    <property type="component" value="Unassembled WGS sequence"/>
</dbReference>
<proteinExistence type="predicted"/>
<accession>A0A218VQM0</accession>
<evidence type="ECO:0000313" key="2">
    <source>
        <dbReference type="EMBL" id="OWM62609.1"/>
    </source>
</evidence>
<sequence>MGGRGIDNDSFYRPTRANGYPGAGKPKVRVKTGFLGRVYTKFLSKSHDLRGREGHKSSKKSGGFRFRVVFNTQSKSGIAHLFI</sequence>
<evidence type="ECO:0000313" key="3">
    <source>
        <dbReference type="Proteomes" id="UP000197138"/>
    </source>
</evidence>
<protein>
    <submittedName>
        <fullName evidence="2">Uncharacterized protein</fullName>
    </submittedName>
</protein>
<name>A0A218VQM0_PUNGR</name>
<dbReference type="EMBL" id="MTKT01015502">
    <property type="protein sequence ID" value="OWM62609.1"/>
    <property type="molecule type" value="Genomic_DNA"/>
</dbReference>
<reference evidence="3" key="1">
    <citation type="journal article" date="2017" name="Plant J.">
        <title>The pomegranate (Punica granatum L.) genome and the genomics of punicalagin biosynthesis.</title>
        <authorList>
            <person name="Qin G."/>
            <person name="Xu C."/>
            <person name="Ming R."/>
            <person name="Tang H."/>
            <person name="Guyot R."/>
            <person name="Kramer E.M."/>
            <person name="Hu Y."/>
            <person name="Yi X."/>
            <person name="Qi Y."/>
            <person name="Xu X."/>
            <person name="Gao Z."/>
            <person name="Pan H."/>
            <person name="Jian J."/>
            <person name="Tian Y."/>
            <person name="Yue Z."/>
            <person name="Xu Y."/>
        </authorList>
    </citation>
    <scope>NUCLEOTIDE SEQUENCE [LARGE SCALE GENOMIC DNA]</scope>
    <source>
        <strain evidence="3">cv. Dabenzi</strain>
    </source>
</reference>
<feature type="region of interest" description="Disordered" evidence="1">
    <location>
        <begin position="1"/>
        <end position="26"/>
    </location>
</feature>
<evidence type="ECO:0000256" key="1">
    <source>
        <dbReference type="SAM" id="MobiDB-lite"/>
    </source>
</evidence>
<comment type="caution">
    <text evidence="2">The sequence shown here is derived from an EMBL/GenBank/DDBJ whole genome shotgun (WGS) entry which is preliminary data.</text>
</comment>
<gene>
    <name evidence="2" type="ORF">CDL15_Pgr000006</name>
</gene>
<dbReference type="AlphaFoldDB" id="A0A218VQM0"/>
<organism evidence="2 3">
    <name type="scientific">Punica granatum</name>
    <name type="common">Pomegranate</name>
    <dbReference type="NCBI Taxonomy" id="22663"/>
    <lineage>
        <taxon>Eukaryota</taxon>
        <taxon>Viridiplantae</taxon>
        <taxon>Streptophyta</taxon>
        <taxon>Embryophyta</taxon>
        <taxon>Tracheophyta</taxon>
        <taxon>Spermatophyta</taxon>
        <taxon>Magnoliopsida</taxon>
        <taxon>eudicotyledons</taxon>
        <taxon>Gunneridae</taxon>
        <taxon>Pentapetalae</taxon>
        <taxon>rosids</taxon>
        <taxon>malvids</taxon>
        <taxon>Myrtales</taxon>
        <taxon>Lythraceae</taxon>
        <taxon>Punica</taxon>
    </lineage>
</organism>